<feature type="region of interest" description="Disordered" evidence="1">
    <location>
        <begin position="1"/>
        <end position="22"/>
    </location>
</feature>
<organism evidence="2 3">
    <name type="scientific">Rhypophila decipiens</name>
    <dbReference type="NCBI Taxonomy" id="261697"/>
    <lineage>
        <taxon>Eukaryota</taxon>
        <taxon>Fungi</taxon>
        <taxon>Dikarya</taxon>
        <taxon>Ascomycota</taxon>
        <taxon>Pezizomycotina</taxon>
        <taxon>Sordariomycetes</taxon>
        <taxon>Sordariomycetidae</taxon>
        <taxon>Sordariales</taxon>
        <taxon>Naviculisporaceae</taxon>
        <taxon>Rhypophila</taxon>
    </lineage>
</organism>
<comment type="caution">
    <text evidence="2">The sequence shown here is derived from an EMBL/GenBank/DDBJ whole genome shotgun (WGS) entry which is preliminary data.</text>
</comment>
<proteinExistence type="predicted"/>
<evidence type="ECO:0000313" key="2">
    <source>
        <dbReference type="EMBL" id="KAK4207486.1"/>
    </source>
</evidence>
<accession>A0AAN7AZT7</accession>
<sequence length="278" mass="30837">MAQDLSFGPDVPSPISHEPFPTHDMTVFTQIEDYAIRTARQVIAEPSVDHVGRQRLDYFVDGSLQMRDDKTEIPTGVARPGGYAVVTSKYNSYGCSGKAFQVEEAYSVVQLEKMAITEALAAAVREVEKRVPSSSLHTLEQQQQFARVGMGEFDRAVVRVFVSSENCLEQITPGIQAESITKFERDVTRPIDIRMVELSKRLAARGCTVELHWTPRSSTDEQALAEDLSRGAWVGRCYGHDIKVSKKSSETKGLDEEVRKAVELFSAKKAALLILLGV</sequence>
<evidence type="ECO:0000313" key="3">
    <source>
        <dbReference type="Proteomes" id="UP001301769"/>
    </source>
</evidence>
<evidence type="ECO:0000256" key="1">
    <source>
        <dbReference type="SAM" id="MobiDB-lite"/>
    </source>
</evidence>
<dbReference type="Proteomes" id="UP001301769">
    <property type="component" value="Unassembled WGS sequence"/>
</dbReference>
<protein>
    <submittedName>
        <fullName evidence="2">Uncharacterized protein</fullName>
    </submittedName>
</protein>
<gene>
    <name evidence="2" type="ORF">QBC37DRAFT_380019</name>
</gene>
<keyword evidence="3" id="KW-1185">Reference proteome</keyword>
<dbReference type="AlphaFoldDB" id="A0AAN7AZT7"/>
<name>A0AAN7AZT7_9PEZI</name>
<reference evidence="2" key="1">
    <citation type="journal article" date="2023" name="Mol. Phylogenet. Evol.">
        <title>Genome-scale phylogeny and comparative genomics of the fungal order Sordariales.</title>
        <authorList>
            <person name="Hensen N."/>
            <person name="Bonometti L."/>
            <person name="Westerberg I."/>
            <person name="Brannstrom I.O."/>
            <person name="Guillou S."/>
            <person name="Cros-Aarteil S."/>
            <person name="Calhoun S."/>
            <person name="Haridas S."/>
            <person name="Kuo A."/>
            <person name="Mondo S."/>
            <person name="Pangilinan J."/>
            <person name="Riley R."/>
            <person name="LaButti K."/>
            <person name="Andreopoulos B."/>
            <person name="Lipzen A."/>
            <person name="Chen C."/>
            <person name="Yan M."/>
            <person name="Daum C."/>
            <person name="Ng V."/>
            <person name="Clum A."/>
            <person name="Steindorff A."/>
            <person name="Ohm R.A."/>
            <person name="Martin F."/>
            <person name="Silar P."/>
            <person name="Natvig D.O."/>
            <person name="Lalanne C."/>
            <person name="Gautier V."/>
            <person name="Ament-Velasquez S.L."/>
            <person name="Kruys A."/>
            <person name="Hutchinson M.I."/>
            <person name="Powell A.J."/>
            <person name="Barry K."/>
            <person name="Miller A.N."/>
            <person name="Grigoriev I.V."/>
            <person name="Debuchy R."/>
            <person name="Gladieux P."/>
            <person name="Hiltunen Thoren M."/>
            <person name="Johannesson H."/>
        </authorList>
    </citation>
    <scope>NUCLEOTIDE SEQUENCE</scope>
    <source>
        <strain evidence="2">PSN293</strain>
    </source>
</reference>
<reference evidence="2" key="2">
    <citation type="submission" date="2023-05" db="EMBL/GenBank/DDBJ databases">
        <authorList>
            <consortium name="Lawrence Berkeley National Laboratory"/>
            <person name="Steindorff A."/>
            <person name="Hensen N."/>
            <person name="Bonometti L."/>
            <person name="Westerberg I."/>
            <person name="Brannstrom I.O."/>
            <person name="Guillou S."/>
            <person name="Cros-Aarteil S."/>
            <person name="Calhoun S."/>
            <person name="Haridas S."/>
            <person name="Kuo A."/>
            <person name="Mondo S."/>
            <person name="Pangilinan J."/>
            <person name="Riley R."/>
            <person name="Labutti K."/>
            <person name="Andreopoulos B."/>
            <person name="Lipzen A."/>
            <person name="Chen C."/>
            <person name="Yanf M."/>
            <person name="Daum C."/>
            <person name="Ng V."/>
            <person name="Clum A."/>
            <person name="Ohm R."/>
            <person name="Martin F."/>
            <person name="Silar P."/>
            <person name="Natvig D."/>
            <person name="Lalanne C."/>
            <person name="Gautier V."/>
            <person name="Ament-Velasquez S.L."/>
            <person name="Kruys A."/>
            <person name="Hutchinson M.I."/>
            <person name="Powell A.J."/>
            <person name="Barry K."/>
            <person name="Miller A.N."/>
            <person name="Grigoriev I.V."/>
            <person name="Debuchy R."/>
            <person name="Gladieux P."/>
            <person name="Thoren M.H."/>
            <person name="Johannesson H."/>
        </authorList>
    </citation>
    <scope>NUCLEOTIDE SEQUENCE</scope>
    <source>
        <strain evidence="2">PSN293</strain>
    </source>
</reference>
<dbReference type="EMBL" id="MU858291">
    <property type="protein sequence ID" value="KAK4207486.1"/>
    <property type="molecule type" value="Genomic_DNA"/>
</dbReference>